<organism evidence="2 3">
    <name type="scientific">Ataeniobius toweri</name>
    <dbReference type="NCBI Taxonomy" id="208326"/>
    <lineage>
        <taxon>Eukaryota</taxon>
        <taxon>Metazoa</taxon>
        <taxon>Chordata</taxon>
        <taxon>Craniata</taxon>
        <taxon>Vertebrata</taxon>
        <taxon>Euteleostomi</taxon>
        <taxon>Actinopterygii</taxon>
        <taxon>Neopterygii</taxon>
        <taxon>Teleostei</taxon>
        <taxon>Neoteleostei</taxon>
        <taxon>Acanthomorphata</taxon>
        <taxon>Ovalentaria</taxon>
        <taxon>Atherinomorphae</taxon>
        <taxon>Cyprinodontiformes</taxon>
        <taxon>Goodeidae</taxon>
        <taxon>Ataeniobius</taxon>
    </lineage>
</organism>
<name>A0ABU7BBL6_9TELE</name>
<dbReference type="EMBL" id="JAHUTI010046616">
    <property type="protein sequence ID" value="MED6247050.1"/>
    <property type="molecule type" value="Genomic_DNA"/>
</dbReference>
<proteinExistence type="predicted"/>
<keyword evidence="1" id="KW-0812">Transmembrane</keyword>
<evidence type="ECO:0000256" key="1">
    <source>
        <dbReference type="SAM" id="Phobius"/>
    </source>
</evidence>
<feature type="transmembrane region" description="Helical" evidence="1">
    <location>
        <begin position="6"/>
        <end position="23"/>
    </location>
</feature>
<evidence type="ECO:0000313" key="2">
    <source>
        <dbReference type="EMBL" id="MED6247050.1"/>
    </source>
</evidence>
<protein>
    <submittedName>
        <fullName evidence="2">Uncharacterized protein</fullName>
    </submittedName>
</protein>
<keyword evidence="1" id="KW-1133">Transmembrane helix</keyword>
<accession>A0ABU7BBL6</accession>
<comment type="caution">
    <text evidence="2">The sequence shown here is derived from an EMBL/GenBank/DDBJ whole genome shotgun (WGS) entry which is preliminary data.</text>
</comment>
<keyword evidence="1" id="KW-0472">Membrane</keyword>
<evidence type="ECO:0000313" key="3">
    <source>
        <dbReference type="Proteomes" id="UP001345963"/>
    </source>
</evidence>
<reference evidence="2 3" key="1">
    <citation type="submission" date="2021-07" db="EMBL/GenBank/DDBJ databases">
        <authorList>
            <person name="Palmer J.M."/>
        </authorList>
    </citation>
    <scope>NUCLEOTIDE SEQUENCE [LARGE SCALE GENOMIC DNA]</scope>
    <source>
        <strain evidence="2 3">AT_MEX2019</strain>
        <tissue evidence="2">Muscle</tissue>
    </source>
</reference>
<keyword evidence="3" id="KW-1185">Reference proteome</keyword>
<dbReference type="Proteomes" id="UP001345963">
    <property type="component" value="Unassembled WGS sequence"/>
</dbReference>
<sequence length="68" mass="7761">IGCMFFGFFCFSWLASLLVFTSLKKEKFFSREQTLVRTVVKVRAPQSPSSSGVLQSIIIQLRFTSVKH</sequence>
<feature type="non-terminal residue" evidence="2">
    <location>
        <position position="68"/>
    </location>
</feature>
<gene>
    <name evidence="2" type="ORF">ATANTOWER_028741</name>
</gene>
<feature type="non-terminal residue" evidence="2">
    <location>
        <position position="1"/>
    </location>
</feature>